<keyword evidence="4" id="KW-0233">DNA recombination</keyword>
<evidence type="ECO:0000256" key="1">
    <source>
        <dbReference type="ARBA" id="ARBA00008857"/>
    </source>
</evidence>
<dbReference type="GO" id="GO:0006310">
    <property type="term" value="P:DNA recombination"/>
    <property type="evidence" value="ECO:0007669"/>
    <property type="project" value="UniProtKB-KW"/>
</dbReference>
<dbReference type="CDD" id="cd00801">
    <property type="entry name" value="INT_P4_C"/>
    <property type="match status" value="1"/>
</dbReference>
<dbReference type="Gene3D" id="1.10.150.130">
    <property type="match status" value="1"/>
</dbReference>
<dbReference type="Proteomes" id="UP000238206">
    <property type="component" value="Unassembled WGS sequence"/>
</dbReference>
<evidence type="ECO:0000256" key="3">
    <source>
        <dbReference type="ARBA" id="ARBA00023125"/>
    </source>
</evidence>
<dbReference type="InterPro" id="IPR011010">
    <property type="entry name" value="DNA_brk_join_enz"/>
</dbReference>
<dbReference type="GO" id="GO:0003677">
    <property type="term" value="F:DNA binding"/>
    <property type="evidence" value="ECO:0007669"/>
    <property type="project" value="UniProtKB-KW"/>
</dbReference>
<sequence length="413" mass="46724">MPLTDTAIRNAKPADKPVRLFDGGGLYLEIAPSGGKWWRLKYRFGGKEKRYSLGVYPEVTLATARKKRDEAREKLAAGIDPGEAKKAEKRASLLAAAHSFEVVARGWMDERKTTVEPAQHDKTLARMENDVFPWLGKRPIAEIDAPEILVVLKRVDGRGARFTSHRIRSEISRVFRYGIKEGHCKTDPARDLVDAIPPAQTTHFASITEPEKVAEMLRAFDGFTGTFPVLCALRLAPMLFVRPGELRKAQWSQFELDKGEWRYFVNKTKTDHLVPLATQAVAILRELHALTGEGVYVFPGARDRNRPMSEAAINAALRRLGYDTRTEITGHGFRAMARTILHEELEEKPEVIEHQLAHTVPDSLGRAYNRTKFIKARRSMMQQWADYLDQLKGGALPRPYVHGYDPLPRVSHQ</sequence>
<evidence type="ECO:0000256" key="2">
    <source>
        <dbReference type="ARBA" id="ARBA00022908"/>
    </source>
</evidence>
<keyword evidence="2" id="KW-0229">DNA integration</keyword>
<protein>
    <submittedName>
        <fullName evidence="6">Integrase</fullName>
    </submittedName>
</protein>
<feature type="domain" description="Tyr recombinase" evidence="5">
    <location>
        <begin position="203"/>
        <end position="381"/>
    </location>
</feature>
<dbReference type="Gene3D" id="1.10.443.10">
    <property type="entry name" value="Intergrase catalytic core"/>
    <property type="match status" value="1"/>
</dbReference>
<comment type="caution">
    <text evidence="6">The sequence shown here is derived from an EMBL/GenBank/DDBJ whole genome shotgun (WGS) entry which is preliminary data.</text>
</comment>
<dbReference type="Pfam" id="PF00589">
    <property type="entry name" value="Phage_integrase"/>
    <property type="match status" value="1"/>
</dbReference>
<keyword evidence="3" id="KW-0238">DNA-binding</keyword>
<dbReference type="Gene3D" id="3.30.160.390">
    <property type="entry name" value="Integrase, DNA-binding domain"/>
    <property type="match status" value="1"/>
</dbReference>
<dbReference type="InterPro" id="IPR010998">
    <property type="entry name" value="Integrase_recombinase_N"/>
</dbReference>
<proteinExistence type="inferred from homology"/>
<dbReference type="Pfam" id="PF13356">
    <property type="entry name" value="Arm-DNA-bind_3"/>
    <property type="match status" value="1"/>
</dbReference>
<name>A0A2S8IAL8_BURCE</name>
<dbReference type="PROSITE" id="PS51898">
    <property type="entry name" value="TYR_RECOMBINASE"/>
    <property type="match status" value="1"/>
</dbReference>
<dbReference type="InterPro" id="IPR050808">
    <property type="entry name" value="Phage_Integrase"/>
</dbReference>
<dbReference type="InterPro" id="IPR002104">
    <property type="entry name" value="Integrase_catalytic"/>
</dbReference>
<dbReference type="SUPFAM" id="SSF56349">
    <property type="entry name" value="DNA breaking-rejoining enzymes"/>
    <property type="match status" value="1"/>
</dbReference>
<dbReference type="RefSeq" id="WP_105393077.1">
    <property type="nucleotide sequence ID" value="NZ_PUIQ01000055.1"/>
</dbReference>
<dbReference type="PANTHER" id="PTHR30629">
    <property type="entry name" value="PROPHAGE INTEGRASE"/>
    <property type="match status" value="1"/>
</dbReference>
<evidence type="ECO:0000256" key="4">
    <source>
        <dbReference type="ARBA" id="ARBA00023172"/>
    </source>
</evidence>
<evidence type="ECO:0000313" key="6">
    <source>
        <dbReference type="EMBL" id="PQP11826.1"/>
    </source>
</evidence>
<dbReference type="InterPro" id="IPR013762">
    <property type="entry name" value="Integrase-like_cat_sf"/>
</dbReference>
<comment type="similarity">
    <text evidence="1">Belongs to the 'phage' integrase family.</text>
</comment>
<accession>A0A2S8IAL8</accession>
<dbReference type="GO" id="GO:0015074">
    <property type="term" value="P:DNA integration"/>
    <property type="evidence" value="ECO:0007669"/>
    <property type="project" value="UniProtKB-KW"/>
</dbReference>
<dbReference type="EMBL" id="PUIQ01000055">
    <property type="protein sequence ID" value="PQP11826.1"/>
    <property type="molecule type" value="Genomic_DNA"/>
</dbReference>
<dbReference type="Pfam" id="PF22022">
    <property type="entry name" value="Phage_int_M"/>
    <property type="match status" value="1"/>
</dbReference>
<dbReference type="InterPro" id="IPR053876">
    <property type="entry name" value="Phage_int_M"/>
</dbReference>
<dbReference type="InterPro" id="IPR038488">
    <property type="entry name" value="Integrase_DNA-bd_sf"/>
</dbReference>
<dbReference type="AlphaFoldDB" id="A0A2S8IAL8"/>
<dbReference type="InterPro" id="IPR025166">
    <property type="entry name" value="Integrase_DNA_bind_dom"/>
</dbReference>
<dbReference type="PANTHER" id="PTHR30629:SF2">
    <property type="entry name" value="PROPHAGE INTEGRASE INTS-RELATED"/>
    <property type="match status" value="1"/>
</dbReference>
<organism evidence="6 7">
    <name type="scientific">Burkholderia cepacia</name>
    <name type="common">Pseudomonas cepacia</name>
    <dbReference type="NCBI Taxonomy" id="292"/>
    <lineage>
        <taxon>Bacteria</taxon>
        <taxon>Pseudomonadati</taxon>
        <taxon>Pseudomonadota</taxon>
        <taxon>Betaproteobacteria</taxon>
        <taxon>Burkholderiales</taxon>
        <taxon>Burkholderiaceae</taxon>
        <taxon>Burkholderia</taxon>
        <taxon>Burkholderia cepacia complex</taxon>
    </lineage>
</organism>
<gene>
    <name evidence="6" type="ORF">C5615_31310</name>
</gene>
<reference evidence="6 7" key="1">
    <citation type="submission" date="2018-02" db="EMBL/GenBank/DDBJ databases">
        <title>Draft genome sequencing of Burkholderia cepacia Y14-15.</title>
        <authorList>
            <person name="Zheng B.-X."/>
        </authorList>
    </citation>
    <scope>NUCLEOTIDE SEQUENCE [LARGE SCALE GENOMIC DNA]</scope>
    <source>
        <strain evidence="6 7">Y14-15</strain>
    </source>
</reference>
<evidence type="ECO:0000313" key="7">
    <source>
        <dbReference type="Proteomes" id="UP000238206"/>
    </source>
</evidence>
<evidence type="ECO:0000259" key="5">
    <source>
        <dbReference type="PROSITE" id="PS51898"/>
    </source>
</evidence>